<feature type="compositionally biased region" description="Polar residues" evidence="3">
    <location>
        <begin position="139"/>
        <end position="149"/>
    </location>
</feature>
<dbReference type="SUPFAM" id="SSF47095">
    <property type="entry name" value="HMG-box"/>
    <property type="match status" value="1"/>
</dbReference>
<dbReference type="GO" id="GO:0005634">
    <property type="term" value="C:nucleus"/>
    <property type="evidence" value="ECO:0007669"/>
    <property type="project" value="TreeGrafter"/>
</dbReference>
<dbReference type="InterPro" id="IPR036910">
    <property type="entry name" value="HMG_box_dom_sf"/>
</dbReference>
<feature type="region of interest" description="Disordered" evidence="3">
    <location>
        <begin position="368"/>
        <end position="411"/>
    </location>
</feature>
<keyword evidence="5" id="KW-1185">Reference proteome</keyword>
<gene>
    <name evidence="4" type="ORF">IAR55_001247</name>
</gene>
<sequence length="842" mass="92164">MKSRSKTISSPPLPILPTASDLNSDLQWLLEYLQTHTDQPLMFQRATPESSSSLRSSSEPIPTPPYSSDEEFVVSSGSHQHTYKQILPSSSFETIPYSNMTTNQHFAAYQSLGGIDLSYHPMGSYSSPPQYSHQPLHTVASTSADSSPSYHPRAIFSQTPPSSTDFSFQPLPGLSPDTNVDAAVEIGLNPSAVLLQHDQSIPPSEAVIAAARAITSIDKIPRPPNDFVLYRKLFNKILVEVLARKNDPSKGDWEDIEEITRIAGDKSVSPPLLTKNNKAITSAEFLEMAARENDFGAYKARPMGMLGSVIGTMWSGESREVHDYFKKEMGIHKSEHMKKYPGYQYKPRTRNDKMVERLALDIVKREEKARKQLQKSNKRSSKAVGKYKRSTAPRRRRSSSTRSPTDTSVEPFDFGVIAGPALHTLVRPMPESENVTNERTGHPFYDPLGEYGDMGCPFPISDAALPSMVFNHSAPGRIISGSYRSWHHTQTPQYMRSGRFVGDAGTLDQVPDGYLPYYISQESDFQHPSQSSHSPHMATHFVPVPLQYTSVPQGSPQAEMHWSVPPESDHSNDLDVYIQPQGMGTDVSEGIEGGPQLSICDSPRFIDIFGSGYDQGFMPPRASMCPDVEQLSGDDQVDPKDLIPRVVSIPSQVGLAYPILPDYDQNMPFLDLEVDQGFQDLLAAADEQQGHEQQDYEGQGPTLSAQQPLSPTYSTSFLSPLAGSSLGLSHIIQNRTVSTASAASHGSATSTRTGLRYVSGSAFPVTEDGLTSHLSDRQTSHSFADLWTAGSSMEMTGDVLGWGVVFGNEAVTSSEITSSAAPPRNIKRGRSVGGKHDGATGM</sequence>
<feature type="compositionally biased region" description="Polar residues" evidence="3">
    <location>
        <begin position="701"/>
        <end position="710"/>
    </location>
</feature>
<feature type="region of interest" description="Disordered" evidence="3">
    <location>
        <begin position="814"/>
        <end position="842"/>
    </location>
</feature>
<protein>
    <recommendedName>
        <fullName evidence="6">HMG box domain-containing protein</fullName>
    </recommendedName>
</protein>
<feature type="compositionally biased region" description="Polar residues" evidence="3">
    <location>
        <begin position="156"/>
        <end position="166"/>
    </location>
</feature>
<comment type="caution">
    <text evidence="4">The sequence shown here is derived from an EMBL/GenBank/DDBJ whole genome shotgun (WGS) entry which is preliminary data.</text>
</comment>
<dbReference type="PANTHER" id="PTHR45789">
    <property type="entry name" value="FI18025P1"/>
    <property type="match status" value="1"/>
</dbReference>
<evidence type="ECO:0000256" key="2">
    <source>
        <dbReference type="ARBA" id="ARBA00023242"/>
    </source>
</evidence>
<dbReference type="KEGG" id="kne:92178506"/>
<name>A0AAW0Z5B3_9TREE</name>
<dbReference type="Proteomes" id="UP001388673">
    <property type="component" value="Unassembled WGS sequence"/>
</dbReference>
<feature type="region of interest" description="Disordered" evidence="3">
    <location>
        <begin position="687"/>
        <end position="710"/>
    </location>
</feature>
<evidence type="ECO:0000313" key="4">
    <source>
        <dbReference type="EMBL" id="KAK8866096.1"/>
    </source>
</evidence>
<dbReference type="GO" id="GO:0000978">
    <property type="term" value="F:RNA polymerase II cis-regulatory region sequence-specific DNA binding"/>
    <property type="evidence" value="ECO:0007669"/>
    <property type="project" value="TreeGrafter"/>
</dbReference>
<evidence type="ECO:0000256" key="3">
    <source>
        <dbReference type="SAM" id="MobiDB-lite"/>
    </source>
</evidence>
<feature type="compositionally biased region" description="Basic residues" evidence="3">
    <location>
        <begin position="371"/>
        <end position="399"/>
    </location>
</feature>
<evidence type="ECO:0000256" key="1">
    <source>
        <dbReference type="ARBA" id="ARBA00023125"/>
    </source>
</evidence>
<proteinExistence type="predicted"/>
<dbReference type="InterPro" id="IPR051356">
    <property type="entry name" value="SOX/SOX-like_TF"/>
</dbReference>
<dbReference type="RefSeq" id="XP_066805575.1">
    <property type="nucleotide sequence ID" value="XM_066944374.1"/>
</dbReference>
<dbReference type="PANTHER" id="PTHR45789:SF2">
    <property type="entry name" value="FI18025P1"/>
    <property type="match status" value="1"/>
</dbReference>
<dbReference type="AlphaFoldDB" id="A0AAW0Z5B3"/>
<keyword evidence="1" id="KW-0238">DNA-binding</keyword>
<accession>A0AAW0Z5B3</accession>
<organism evidence="4 5">
    <name type="scientific">Kwoniella newhampshirensis</name>
    <dbReference type="NCBI Taxonomy" id="1651941"/>
    <lineage>
        <taxon>Eukaryota</taxon>
        <taxon>Fungi</taxon>
        <taxon>Dikarya</taxon>
        <taxon>Basidiomycota</taxon>
        <taxon>Agaricomycotina</taxon>
        <taxon>Tremellomycetes</taxon>
        <taxon>Tremellales</taxon>
        <taxon>Cryptococcaceae</taxon>
        <taxon>Kwoniella</taxon>
    </lineage>
</organism>
<feature type="region of interest" description="Disordered" evidence="3">
    <location>
        <begin position="45"/>
        <end position="73"/>
    </location>
</feature>
<dbReference type="EMBL" id="JBCAWK010000002">
    <property type="protein sequence ID" value="KAK8866096.1"/>
    <property type="molecule type" value="Genomic_DNA"/>
</dbReference>
<feature type="compositionally biased region" description="Low complexity" evidence="3">
    <location>
        <begin position="126"/>
        <end position="135"/>
    </location>
</feature>
<reference evidence="4 5" key="1">
    <citation type="journal article" date="2024" name="bioRxiv">
        <title>Comparative genomics of Cryptococcus and Kwoniella reveals pathogenesis evolution and contrasting karyotype dynamics via intercentromeric recombination or chromosome fusion.</title>
        <authorList>
            <person name="Coelho M.A."/>
            <person name="David-Palma M."/>
            <person name="Shea T."/>
            <person name="Bowers K."/>
            <person name="McGinley-Smith S."/>
            <person name="Mohammad A.W."/>
            <person name="Gnirke A."/>
            <person name="Yurkov A.M."/>
            <person name="Nowrousian M."/>
            <person name="Sun S."/>
            <person name="Cuomo C.A."/>
            <person name="Heitman J."/>
        </authorList>
    </citation>
    <scope>NUCLEOTIDE SEQUENCE [LARGE SCALE GENOMIC DNA]</scope>
    <source>
        <strain evidence="4 5">CBS 13917</strain>
    </source>
</reference>
<dbReference type="GO" id="GO:0000981">
    <property type="term" value="F:DNA-binding transcription factor activity, RNA polymerase II-specific"/>
    <property type="evidence" value="ECO:0007669"/>
    <property type="project" value="TreeGrafter"/>
</dbReference>
<dbReference type="GeneID" id="92178506"/>
<keyword evidence="2" id="KW-0539">Nucleus</keyword>
<evidence type="ECO:0000313" key="5">
    <source>
        <dbReference type="Proteomes" id="UP001388673"/>
    </source>
</evidence>
<feature type="region of interest" description="Disordered" evidence="3">
    <location>
        <begin position="126"/>
        <end position="166"/>
    </location>
</feature>
<dbReference type="Gene3D" id="1.10.30.10">
    <property type="entry name" value="High mobility group box domain"/>
    <property type="match status" value="1"/>
</dbReference>
<evidence type="ECO:0008006" key="6">
    <source>
        <dbReference type="Google" id="ProtNLM"/>
    </source>
</evidence>